<dbReference type="Proteomes" id="UP000284178">
    <property type="component" value="Unassembled WGS sequence"/>
</dbReference>
<name>A0A412FZJ7_9FIRM</name>
<dbReference type="GO" id="GO:0005886">
    <property type="term" value="C:plasma membrane"/>
    <property type="evidence" value="ECO:0007669"/>
    <property type="project" value="UniProtKB-SubCell"/>
</dbReference>
<gene>
    <name evidence="8" type="ORF">DWY25_09775</name>
</gene>
<evidence type="ECO:0000313" key="9">
    <source>
        <dbReference type="Proteomes" id="UP000284178"/>
    </source>
</evidence>
<evidence type="ECO:0000256" key="4">
    <source>
        <dbReference type="ARBA" id="ARBA00022692"/>
    </source>
</evidence>
<dbReference type="GO" id="GO:0015109">
    <property type="term" value="F:chromate transmembrane transporter activity"/>
    <property type="evidence" value="ECO:0007669"/>
    <property type="project" value="InterPro"/>
</dbReference>
<dbReference type="PANTHER" id="PTHR43663">
    <property type="entry name" value="CHROMATE TRANSPORT PROTEIN-RELATED"/>
    <property type="match status" value="1"/>
</dbReference>
<feature type="transmembrane region" description="Helical" evidence="7">
    <location>
        <begin position="123"/>
        <end position="140"/>
    </location>
</feature>
<feature type="transmembrane region" description="Helical" evidence="7">
    <location>
        <begin position="152"/>
        <end position="182"/>
    </location>
</feature>
<dbReference type="PANTHER" id="PTHR43663:SF1">
    <property type="entry name" value="CHROMATE TRANSPORTER"/>
    <property type="match status" value="1"/>
</dbReference>
<feature type="transmembrane region" description="Helical" evidence="7">
    <location>
        <begin position="16"/>
        <end position="37"/>
    </location>
</feature>
<keyword evidence="9" id="KW-1185">Reference proteome</keyword>
<evidence type="ECO:0000256" key="7">
    <source>
        <dbReference type="SAM" id="Phobius"/>
    </source>
</evidence>
<proteinExistence type="inferred from homology"/>
<comment type="subcellular location">
    <subcellularLocation>
        <location evidence="1">Cell membrane</location>
        <topology evidence="1">Multi-pass membrane protein</topology>
    </subcellularLocation>
</comment>
<feature type="transmembrane region" description="Helical" evidence="7">
    <location>
        <begin position="58"/>
        <end position="81"/>
    </location>
</feature>
<organism evidence="8 9">
    <name type="scientific">Holdemania filiformis</name>
    <dbReference type="NCBI Taxonomy" id="61171"/>
    <lineage>
        <taxon>Bacteria</taxon>
        <taxon>Bacillati</taxon>
        <taxon>Bacillota</taxon>
        <taxon>Erysipelotrichia</taxon>
        <taxon>Erysipelotrichales</taxon>
        <taxon>Erysipelotrichaceae</taxon>
        <taxon>Holdemania</taxon>
    </lineage>
</organism>
<dbReference type="InterPro" id="IPR003370">
    <property type="entry name" value="Chromate_transpt"/>
</dbReference>
<evidence type="ECO:0000256" key="3">
    <source>
        <dbReference type="ARBA" id="ARBA00022475"/>
    </source>
</evidence>
<dbReference type="EMBL" id="QRUP01000011">
    <property type="protein sequence ID" value="RGR73601.1"/>
    <property type="molecule type" value="Genomic_DNA"/>
</dbReference>
<reference evidence="8 9" key="1">
    <citation type="submission" date="2018-08" db="EMBL/GenBank/DDBJ databases">
        <title>A genome reference for cultivated species of the human gut microbiota.</title>
        <authorList>
            <person name="Zou Y."/>
            <person name="Xue W."/>
            <person name="Luo G."/>
        </authorList>
    </citation>
    <scope>NUCLEOTIDE SEQUENCE [LARGE SCALE GENOMIC DNA]</scope>
    <source>
        <strain evidence="8 9">AF24-29</strain>
    </source>
</reference>
<keyword evidence="3" id="KW-1003">Cell membrane</keyword>
<comment type="similarity">
    <text evidence="2">Belongs to the chromate ion transporter (CHR) (TC 2.A.51) family.</text>
</comment>
<dbReference type="InterPro" id="IPR052518">
    <property type="entry name" value="CHR_Transporter"/>
</dbReference>
<evidence type="ECO:0000256" key="5">
    <source>
        <dbReference type="ARBA" id="ARBA00022989"/>
    </source>
</evidence>
<keyword evidence="5 7" id="KW-1133">Transmembrane helix</keyword>
<feature type="transmembrane region" description="Helical" evidence="7">
    <location>
        <begin position="87"/>
        <end position="111"/>
    </location>
</feature>
<protein>
    <submittedName>
        <fullName evidence="8">Chromate transporter</fullName>
    </submittedName>
</protein>
<evidence type="ECO:0000256" key="1">
    <source>
        <dbReference type="ARBA" id="ARBA00004651"/>
    </source>
</evidence>
<evidence type="ECO:0000313" key="8">
    <source>
        <dbReference type="EMBL" id="RGR73601.1"/>
    </source>
</evidence>
<evidence type="ECO:0000256" key="2">
    <source>
        <dbReference type="ARBA" id="ARBA00005262"/>
    </source>
</evidence>
<comment type="caution">
    <text evidence="8">The sequence shown here is derived from an EMBL/GenBank/DDBJ whole genome shotgun (WGS) entry which is preliminary data.</text>
</comment>
<dbReference type="Pfam" id="PF02417">
    <property type="entry name" value="Chromate_transp"/>
    <property type="match status" value="1"/>
</dbReference>
<keyword evidence="4 7" id="KW-0812">Transmembrane</keyword>
<sequence>MEEKKKPSKLQMYTKMFASTFTLSMFTFGGGFVIVPLMKKKFVDELHWIDEEEMLDMVAIAQSSPGAIAVNGSIIIGYRLLGVPGALVNIVATVLPPLIILTIISYFYAAFRSSPIVSAVMRGMQAAVAAVILDVVWNMLKGLVKEKNVVKYFLLVAAFIASVYFKVNILIIIVVCGAIGTVDYMAREKKAKEGEEQK</sequence>
<dbReference type="AlphaFoldDB" id="A0A412FZJ7"/>
<evidence type="ECO:0000256" key="6">
    <source>
        <dbReference type="ARBA" id="ARBA00023136"/>
    </source>
</evidence>
<accession>A0A412FZJ7</accession>
<keyword evidence="6 7" id="KW-0472">Membrane</keyword>